<dbReference type="EC" id="3.6.1.23" evidence="8"/>
<keyword evidence="5 8" id="KW-0460">Magnesium</keyword>
<evidence type="ECO:0000256" key="5">
    <source>
        <dbReference type="ARBA" id="ARBA00022842"/>
    </source>
</evidence>
<name>A0A2K2UD43_9ACTN</name>
<keyword evidence="3 8" id="KW-0479">Metal-binding</keyword>
<dbReference type="InterPro" id="IPR029054">
    <property type="entry name" value="dUTPase-like"/>
</dbReference>
<comment type="caution">
    <text evidence="10">The sequence shown here is derived from an EMBL/GenBank/DDBJ whole genome shotgun (WGS) entry which is preliminary data.</text>
</comment>
<feature type="binding site" evidence="8">
    <location>
        <position position="79"/>
    </location>
    <ligand>
        <name>substrate</name>
    </ligand>
</feature>
<dbReference type="PANTHER" id="PTHR11241:SF0">
    <property type="entry name" value="DEOXYURIDINE 5'-TRIPHOSPHATE NUCLEOTIDOHYDROLASE"/>
    <property type="match status" value="1"/>
</dbReference>
<accession>A0A2K2UD43</accession>
<evidence type="ECO:0000256" key="2">
    <source>
        <dbReference type="ARBA" id="ARBA00006581"/>
    </source>
</evidence>
<evidence type="ECO:0000256" key="4">
    <source>
        <dbReference type="ARBA" id="ARBA00022801"/>
    </source>
</evidence>
<comment type="similarity">
    <text evidence="2 8">Belongs to the dUTPase family.</text>
</comment>
<evidence type="ECO:0000256" key="7">
    <source>
        <dbReference type="ARBA" id="ARBA00047686"/>
    </source>
</evidence>
<evidence type="ECO:0000256" key="3">
    <source>
        <dbReference type="ARBA" id="ARBA00022723"/>
    </source>
</evidence>
<feature type="binding site" evidence="8">
    <location>
        <begin position="66"/>
        <end position="68"/>
    </location>
    <ligand>
        <name>substrate</name>
    </ligand>
</feature>
<proteinExistence type="inferred from homology"/>
<evidence type="ECO:0000256" key="1">
    <source>
        <dbReference type="ARBA" id="ARBA00001946"/>
    </source>
</evidence>
<dbReference type="CDD" id="cd07557">
    <property type="entry name" value="trimeric_dUTPase"/>
    <property type="match status" value="1"/>
</dbReference>
<dbReference type="PANTHER" id="PTHR11241">
    <property type="entry name" value="DEOXYURIDINE 5'-TRIPHOSPHATE NUCLEOTIDOHYDROLASE"/>
    <property type="match status" value="1"/>
</dbReference>
<evidence type="ECO:0000313" key="10">
    <source>
        <dbReference type="EMBL" id="PNV68162.1"/>
    </source>
</evidence>
<comment type="function">
    <text evidence="8">This enzyme is involved in nucleotide metabolism: it produces dUMP, the immediate precursor of thymidine nucleotides and it decreases the intracellular concentration of dUTP so that uracil cannot be incorporated into DNA.</text>
</comment>
<evidence type="ECO:0000313" key="11">
    <source>
        <dbReference type="Proteomes" id="UP000236197"/>
    </source>
</evidence>
<dbReference type="HAMAP" id="MF_00116">
    <property type="entry name" value="dUTPase_bact"/>
    <property type="match status" value="1"/>
</dbReference>
<dbReference type="UniPathway" id="UPA00610">
    <property type="reaction ID" value="UER00666"/>
</dbReference>
<gene>
    <name evidence="8" type="primary">dut</name>
    <name evidence="10" type="ORF">C2L71_04880</name>
</gene>
<dbReference type="Pfam" id="PF00692">
    <property type="entry name" value="dUTPase"/>
    <property type="match status" value="1"/>
</dbReference>
<dbReference type="InterPro" id="IPR033704">
    <property type="entry name" value="dUTPase_trimeric"/>
</dbReference>
<keyword evidence="11" id="KW-1185">Reference proteome</keyword>
<keyword evidence="6 8" id="KW-0546">Nucleotide metabolism</keyword>
<feature type="domain" description="dUTPase-like" evidence="9">
    <location>
        <begin position="16"/>
        <end position="146"/>
    </location>
</feature>
<dbReference type="NCBIfam" id="NF001862">
    <property type="entry name" value="PRK00601.1"/>
    <property type="match status" value="1"/>
</dbReference>
<comment type="pathway">
    <text evidence="8">Pyrimidine metabolism; dUMP biosynthesis; dUMP from dCTP (dUTP route): step 2/2.</text>
</comment>
<comment type="cofactor">
    <cofactor evidence="1 8">
        <name>Mg(2+)</name>
        <dbReference type="ChEBI" id="CHEBI:18420"/>
    </cofactor>
</comment>
<protein>
    <recommendedName>
        <fullName evidence="8">Deoxyuridine 5'-triphosphate nucleotidohydrolase</fullName>
        <shortName evidence="8">dUTPase</shortName>
        <ecNumber evidence="8">3.6.1.23</ecNumber>
    </recommendedName>
    <alternativeName>
        <fullName evidence="8">dUTP pyrophosphatase</fullName>
    </alternativeName>
</protein>
<dbReference type="FunFam" id="2.70.40.10:FF:000008">
    <property type="entry name" value="Deoxyuridine 5'-triphosphate nucleotidohydrolase"/>
    <property type="match status" value="1"/>
</dbReference>
<dbReference type="InterPro" id="IPR008181">
    <property type="entry name" value="dUTPase"/>
</dbReference>
<dbReference type="InterPro" id="IPR036157">
    <property type="entry name" value="dUTPase-like_sf"/>
</dbReference>
<comment type="caution">
    <text evidence="8">Lacks conserved residue(s) required for the propagation of feature annotation.</text>
</comment>
<dbReference type="GO" id="GO:0046081">
    <property type="term" value="P:dUTP catabolic process"/>
    <property type="evidence" value="ECO:0007669"/>
    <property type="project" value="InterPro"/>
</dbReference>
<dbReference type="AlphaFoldDB" id="A0A2K2UD43"/>
<dbReference type="NCBIfam" id="TIGR00576">
    <property type="entry name" value="dut"/>
    <property type="match status" value="1"/>
</dbReference>
<dbReference type="GO" id="GO:0000287">
    <property type="term" value="F:magnesium ion binding"/>
    <property type="evidence" value="ECO:0007669"/>
    <property type="project" value="UniProtKB-UniRule"/>
</dbReference>
<feature type="binding site" evidence="8">
    <location>
        <begin position="83"/>
        <end position="85"/>
    </location>
    <ligand>
        <name>substrate</name>
    </ligand>
</feature>
<evidence type="ECO:0000259" key="9">
    <source>
        <dbReference type="Pfam" id="PF00692"/>
    </source>
</evidence>
<dbReference type="GO" id="GO:0004170">
    <property type="term" value="F:dUTP diphosphatase activity"/>
    <property type="evidence" value="ECO:0007669"/>
    <property type="project" value="UniProtKB-UniRule"/>
</dbReference>
<organism evidence="10 11">
    <name type="scientific">Enteroscipio rubneri</name>
    <dbReference type="NCBI Taxonomy" id="2070686"/>
    <lineage>
        <taxon>Bacteria</taxon>
        <taxon>Bacillati</taxon>
        <taxon>Actinomycetota</taxon>
        <taxon>Coriobacteriia</taxon>
        <taxon>Eggerthellales</taxon>
        <taxon>Eggerthellaceae</taxon>
        <taxon>Enteroscipio</taxon>
    </lineage>
</organism>
<evidence type="ECO:0000256" key="6">
    <source>
        <dbReference type="ARBA" id="ARBA00023080"/>
    </source>
</evidence>
<reference evidence="11" key="1">
    <citation type="submission" date="2018-01" db="EMBL/GenBank/DDBJ databases">
        <title>Rubneribacter badeniensis gen. nov., sp. nov., and Colonibacter rubneri, gen. nov., sp. nov., WGS of new members of the Eggerthellaceae.</title>
        <authorList>
            <person name="Danylec N."/>
            <person name="Stoll D.A."/>
            <person name="Doetsch A."/>
            <person name="Kulling S.E."/>
            <person name="Huch M."/>
        </authorList>
    </citation>
    <scope>NUCLEOTIDE SEQUENCE [LARGE SCALE GENOMIC DNA]</scope>
    <source>
        <strain evidence="11">ResAG-96</strain>
    </source>
</reference>
<dbReference type="OrthoDB" id="9809956at2"/>
<comment type="catalytic activity">
    <reaction evidence="7 8">
        <text>dUTP + H2O = dUMP + diphosphate + H(+)</text>
        <dbReference type="Rhea" id="RHEA:10248"/>
        <dbReference type="ChEBI" id="CHEBI:15377"/>
        <dbReference type="ChEBI" id="CHEBI:15378"/>
        <dbReference type="ChEBI" id="CHEBI:33019"/>
        <dbReference type="ChEBI" id="CHEBI:61555"/>
        <dbReference type="ChEBI" id="CHEBI:246422"/>
        <dbReference type="EC" id="3.6.1.23"/>
    </reaction>
</comment>
<dbReference type="Proteomes" id="UP000236197">
    <property type="component" value="Unassembled WGS sequence"/>
</dbReference>
<sequence length="151" mass="16100">MMEGIAVPLKQLDPELPIPAYAYPGDAGVDLRSTIDLVLHPFERALVPCGIAVSIPRGYAGFVLPRSGLAIKHGVSLVNAPGLIDSGYRGELQSVLVNLDAHKPFEIKRGDRIAQLVIMRVSEATFELHEKLPETKRGSGGFGSSGVSLSV</sequence>
<dbReference type="SUPFAM" id="SSF51283">
    <property type="entry name" value="dUTPase-like"/>
    <property type="match status" value="1"/>
</dbReference>
<dbReference type="EMBL" id="PPEK01000003">
    <property type="protein sequence ID" value="PNV68162.1"/>
    <property type="molecule type" value="Genomic_DNA"/>
</dbReference>
<evidence type="ECO:0000256" key="8">
    <source>
        <dbReference type="HAMAP-Rule" id="MF_00116"/>
    </source>
</evidence>
<dbReference type="GO" id="GO:0006226">
    <property type="term" value="P:dUMP biosynthetic process"/>
    <property type="evidence" value="ECO:0007669"/>
    <property type="project" value="UniProtKB-UniRule"/>
</dbReference>
<dbReference type="Gene3D" id="2.70.40.10">
    <property type="match status" value="1"/>
</dbReference>
<keyword evidence="4 8" id="KW-0378">Hydrolase</keyword>